<evidence type="ECO:0000313" key="2">
    <source>
        <dbReference type="Proteomes" id="UP000183413"/>
    </source>
</evidence>
<dbReference type="RefSeq" id="WP_256255626.1">
    <property type="nucleotide sequence ID" value="NZ_FOVH01000016.1"/>
</dbReference>
<organism evidence="1 2">
    <name type="scientific">Actinomadura madurae</name>
    <dbReference type="NCBI Taxonomy" id="1993"/>
    <lineage>
        <taxon>Bacteria</taxon>
        <taxon>Bacillati</taxon>
        <taxon>Actinomycetota</taxon>
        <taxon>Actinomycetes</taxon>
        <taxon>Streptosporangiales</taxon>
        <taxon>Thermomonosporaceae</taxon>
        <taxon>Actinomadura</taxon>
    </lineage>
</organism>
<name>A0A1I5S9Q9_9ACTN</name>
<proteinExistence type="predicted"/>
<sequence length="91" mass="9539">MRLTTVITPGGTRVGVLDGDVVRLLDPGAALLDVVQGGQETLDDVARRVRSGDTVPVAEASFGPLSQPPTVRDFLTYEKHIDALAGGVPDE</sequence>
<keyword evidence="2" id="KW-1185">Reference proteome</keyword>
<reference evidence="1 2" key="1">
    <citation type="submission" date="2016-10" db="EMBL/GenBank/DDBJ databases">
        <authorList>
            <person name="de Groot N.N."/>
        </authorList>
    </citation>
    <scope>NUCLEOTIDE SEQUENCE [LARGE SCALE GENOMIC DNA]</scope>
    <source>
        <strain evidence="1 2">DSM 43067</strain>
    </source>
</reference>
<dbReference type="STRING" id="1993.SAMN04489713_11690"/>
<protein>
    <submittedName>
        <fullName evidence="1">Uncharacterized protein</fullName>
    </submittedName>
</protein>
<dbReference type="Proteomes" id="UP000183413">
    <property type="component" value="Unassembled WGS sequence"/>
</dbReference>
<gene>
    <name evidence="1" type="ORF">SAMN04489713_11690</name>
</gene>
<evidence type="ECO:0000313" key="1">
    <source>
        <dbReference type="EMBL" id="SFP67453.1"/>
    </source>
</evidence>
<accession>A0A1I5S9Q9</accession>
<dbReference type="EMBL" id="FOVH01000016">
    <property type="protein sequence ID" value="SFP67453.1"/>
    <property type="molecule type" value="Genomic_DNA"/>
</dbReference>
<dbReference type="AlphaFoldDB" id="A0A1I5S9Q9"/>
<dbReference type="InParanoid" id="A0A1I5S9Q9"/>